<organism evidence="11 14">
    <name type="scientific">Sphingomonas koreensis</name>
    <dbReference type="NCBI Taxonomy" id="93064"/>
    <lineage>
        <taxon>Bacteria</taxon>
        <taxon>Pseudomonadati</taxon>
        <taxon>Pseudomonadota</taxon>
        <taxon>Alphaproteobacteria</taxon>
        <taxon>Sphingomonadales</taxon>
        <taxon>Sphingomonadaceae</taxon>
        <taxon>Sphingomonas</taxon>
    </lineage>
</organism>
<evidence type="ECO:0000313" key="15">
    <source>
        <dbReference type="Proteomes" id="UP000286681"/>
    </source>
</evidence>
<evidence type="ECO:0000313" key="13">
    <source>
        <dbReference type="EMBL" id="RSY81522.1"/>
    </source>
</evidence>
<dbReference type="PANTHER" id="PTHR30435">
    <property type="entry name" value="FLAGELLAR PROTEIN"/>
    <property type="match status" value="1"/>
</dbReference>
<dbReference type="EMBL" id="QQWO01000020">
    <property type="protein sequence ID" value="RSV00012.1"/>
    <property type="molecule type" value="Genomic_DNA"/>
</dbReference>
<dbReference type="InterPro" id="IPR011491">
    <property type="entry name" value="FlgE_D2"/>
</dbReference>
<dbReference type="RefSeq" id="WP_066578712.1">
    <property type="nucleotide sequence ID" value="NZ_CP018820.1"/>
</dbReference>
<dbReference type="NCBIfam" id="NF004242">
    <property type="entry name" value="PRK05682.2-1"/>
    <property type="match status" value="1"/>
</dbReference>
<dbReference type="Proteomes" id="UP000185161">
    <property type="component" value="Chromosome"/>
</dbReference>
<dbReference type="InterPro" id="IPR020013">
    <property type="entry name" value="Flagellar_FlgE/F/G"/>
</dbReference>
<evidence type="ECO:0000256" key="5">
    <source>
        <dbReference type="RuleBase" id="RU362116"/>
    </source>
</evidence>
<dbReference type="PANTHER" id="PTHR30435:SF1">
    <property type="entry name" value="FLAGELLAR HOOK PROTEIN FLGE"/>
    <property type="match status" value="1"/>
</dbReference>
<dbReference type="Proteomes" id="UP000286681">
    <property type="component" value="Unassembled WGS sequence"/>
</dbReference>
<dbReference type="EMBL" id="CP018820">
    <property type="protein sequence ID" value="APR52567.1"/>
    <property type="molecule type" value="Genomic_DNA"/>
</dbReference>
<comment type="subcellular location">
    <subcellularLocation>
        <location evidence="1 5">Bacterial flagellum basal body</location>
    </subcellularLocation>
</comment>
<dbReference type="Pfam" id="PF00460">
    <property type="entry name" value="Flg_bb_rod"/>
    <property type="match status" value="1"/>
</dbReference>
<dbReference type="OrthoDB" id="8372879at2"/>
<keyword evidence="6" id="KW-0732">Signal</keyword>
<dbReference type="InterPro" id="IPR010930">
    <property type="entry name" value="Flg_bb/hook_C_dom"/>
</dbReference>
<evidence type="ECO:0000259" key="8">
    <source>
        <dbReference type="Pfam" id="PF06429"/>
    </source>
</evidence>
<dbReference type="AlphaFoldDB" id="A0A1L6J9N3"/>
<dbReference type="GO" id="GO:0005829">
    <property type="term" value="C:cytosol"/>
    <property type="evidence" value="ECO:0007669"/>
    <property type="project" value="TreeGrafter"/>
</dbReference>
<dbReference type="Pfam" id="PF07559">
    <property type="entry name" value="FlgE_D2"/>
    <property type="match status" value="1"/>
</dbReference>
<evidence type="ECO:0000313" key="14">
    <source>
        <dbReference type="Proteomes" id="UP000185161"/>
    </source>
</evidence>
<feature type="chain" id="PRO_5009867368" description="Flagellar hook protein FlgE" evidence="6">
    <location>
        <begin position="23"/>
        <end position="436"/>
    </location>
</feature>
<dbReference type="SUPFAM" id="SSF117143">
    <property type="entry name" value="Flagellar hook protein flgE"/>
    <property type="match status" value="1"/>
</dbReference>
<reference evidence="11" key="1">
    <citation type="submission" date="2016-12" db="EMBL/GenBank/DDBJ databases">
        <title>Whole genome sequencing of Sphingomonas koreensis.</title>
        <authorList>
            <person name="Conlan S."/>
            <person name="Thomas P.J."/>
            <person name="Mullikin J."/>
            <person name="Palmore T.N."/>
            <person name="Frank K.M."/>
            <person name="Segre J.A."/>
        </authorList>
    </citation>
    <scope>NUCLEOTIDE SEQUENCE</scope>
    <source>
        <strain evidence="11">ABOJV</strain>
    </source>
</reference>
<dbReference type="Pfam" id="PF06429">
    <property type="entry name" value="Flg_bbr_C"/>
    <property type="match status" value="1"/>
</dbReference>
<reference evidence="15 16" key="3">
    <citation type="submission" date="2018-07" db="EMBL/GenBank/DDBJ databases">
        <title>Genomic and Epidemiologic Investigation of an Indolent Hospital Outbreak.</title>
        <authorList>
            <person name="Johnson R.C."/>
            <person name="Deming C."/>
            <person name="Conlan S."/>
            <person name="Zellmer C.J."/>
            <person name="Michelin A.V."/>
            <person name="Lee-Lin S."/>
            <person name="Thomas P.J."/>
            <person name="Park M."/>
            <person name="Weingarten R.A."/>
            <person name="Less J."/>
            <person name="Dekker J.P."/>
            <person name="Frank K.M."/>
            <person name="Musser K.A."/>
            <person name="Mcquiston J.R."/>
            <person name="Henderson D.K."/>
            <person name="Lau A.F."/>
            <person name="Palmore T.N."/>
            <person name="Segre J.A."/>
        </authorList>
    </citation>
    <scope>NUCLEOTIDE SEQUENCE [LARGE SCALE GENOMIC DNA]</scope>
    <source>
        <strain evidence="13 16">SK-CDC1_0717</strain>
        <strain evidence="12 15">SK-NIH.Env10_0317</strain>
    </source>
</reference>
<evidence type="ECO:0000313" key="11">
    <source>
        <dbReference type="EMBL" id="APR52567.1"/>
    </source>
</evidence>
<dbReference type="Gene3D" id="2.60.98.20">
    <property type="entry name" value="Flagellar hook protein FlgE"/>
    <property type="match status" value="1"/>
</dbReference>
<evidence type="ECO:0000256" key="2">
    <source>
        <dbReference type="ARBA" id="ARBA00009677"/>
    </source>
</evidence>
<keyword evidence="11" id="KW-0282">Flagellum</keyword>
<evidence type="ECO:0000259" key="7">
    <source>
        <dbReference type="Pfam" id="PF00460"/>
    </source>
</evidence>
<evidence type="ECO:0000313" key="12">
    <source>
        <dbReference type="EMBL" id="RSV00012.1"/>
    </source>
</evidence>
<reference evidence="14" key="2">
    <citation type="submission" date="2016-12" db="EMBL/GenBank/DDBJ databases">
        <title>Whole genome sequencing of Sphingomonas sp. ABOJV.</title>
        <authorList>
            <person name="Conlan S."/>
            <person name="Thomas P.J."/>
            <person name="Mullikin J."/>
            <person name="Palmore T.N."/>
            <person name="Frank K.M."/>
            <person name="Segre J.A."/>
        </authorList>
    </citation>
    <scope>NUCLEOTIDE SEQUENCE [LARGE SCALE GENOMIC DNA]</scope>
    <source>
        <strain evidence="14">ABOJV</strain>
    </source>
</reference>
<comment type="function">
    <text evidence="5">A flexible structure which links the flagellar filament to the drive apparatus in the basal body.</text>
</comment>
<sequence>MSLYSALYAGVSGLGAQASAMATVADNITNVNTIGYKGVSAQFQTLVTDGRVRSNYSAGGVSATPKALISKQGLLQASSSLTDIGIDGSGFFVVRSGTGDDVSFTRAGSFTPDSQGYLRNSAGYYLQGWPLDADGNYVDNGNLNTLQSIRPNALTGSAMPTSKIALRANLQSTATPITGAYVPGSMASGALSPQFSRSVDVYDAQGTSHRLTFNFVKTAANEWVAEISGNPADIQTVGGAPVATGLLASGKVKFNPDGSLDLAGSDPALFANLDIGWTNGAGSTPIRLSLGSDDGLDGLTQSANESGLLSSSVDGGMLGTVASVEISDAGIVSAIFEDGTSRAIYQLPIATFQNPDGLTRIGGNAYMMSQDSGNFAINKPGALGAGTIAAGKLEASNVDLAQEFSNMILFQRAYSASSKIITTVDDMLQEVSNLKR</sequence>
<protein>
    <recommendedName>
        <fullName evidence="3 5">Flagellar hook protein FlgE</fullName>
    </recommendedName>
</protein>
<dbReference type="GO" id="GO:0071978">
    <property type="term" value="P:bacterial-type flagellum-dependent swarming motility"/>
    <property type="evidence" value="ECO:0007669"/>
    <property type="project" value="TreeGrafter"/>
</dbReference>
<dbReference type="Proteomes" id="UP000287746">
    <property type="component" value="Unassembled WGS sequence"/>
</dbReference>
<dbReference type="STRING" id="93064.BRX40_09145"/>
<keyword evidence="11" id="KW-0966">Cell projection</keyword>
<evidence type="ECO:0000256" key="3">
    <source>
        <dbReference type="ARBA" id="ARBA00019015"/>
    </source>
</evidence>
<dbReference type="InterPro" id="IPR037925">
    <property type="entry name" value="FlgE/F/G-like"/>
</dbReference>
<feature type="domain" description="Flagellar hook protein FlgE/F/G-like D1" evidence="10">
    <location>
        <begin position="86"/>
        <end position="128"/>
    </location>
</feature>
<dbReference type="InterPro" id="IPR001444">
    <property type="entry name" value="Flag_bb_rod_N"/>
</dbReference>
<gene>
    <name evidence="11" type="ORF">BRX40_09145</name>
    <name evidence="12" type="ORF">CA257_19095</name>
    <name evidence="13" type="ORF">DAH66_14865</name>
</gene>
<proteinExistence type="inferred from homology"/>
<dbReference type="GeneID" id="44132723"/>
<keyword evidence="11" id="KW-0969">Cilium</keyword>
<accession>A0A1L6J9N3</accession>
<feature type="domain" description="Flagellar basal body rod protein N-terminal" evidence="7">
    <location>
        <begin position="7"/>
        <end position="37"/>
    </location>
</feature>
<evidence type="ECO:0000256" key="1">
    <source>
        <dbReference type="ARBA" id="ARBA00004117"/>
    </source>
</evidence>
<dbReference type="InterPro" id="IPR053967">
    <property type="entry name" value="LlgE_F_G-like_D1"/>
</dbReference>
<keyword evidence="4 5" id="KW-0975">Bacterial flagellum</keyword>
<feature type="signal peptide" evidence="6">
    <location>
        <begin position="1"/>
        <end position="22"/>
    </location>
</feature>
<comment type="similarity">
    <text evidence="2 5">Belongs to the flagella basal body rod proteins family.</text>
</comment>
<dbReference type="NCBIfam" id="TIGR03506">
    <property type="entry name" value="FlgEFG_subfam"/>
    <property type="match status" value="1"/>
</dbReference>
<evidence type="ECO:0000313" key="16">
    <source>
        <dbReference type="Proteomes" id="UP000287746"/>
    </source>
</evidence>
<feature type="domain" description="Flagellar basal-body/hook protein C-terminal" evidence="8">
    <location>
        <begin position="390"/>
        <end position="434"/>
    </location>
</feature>
<evidence type="ECO:0000259" key="9">
    <source>
        <dbReference type="Pfam" id="PF07559"/>
    </source>
</evidence>
<dbReference type="KEGG" id="skr:BRX40_09145"/>
<name>A0A1L6J9N3_9SPHN</name>
<dbReference type="GO" id="GO:0009425">
    <property type="term" value="C:bacterial-type flagellum basal body"/>
    <property type="evidence" value="ECO:0007669"/>
    <property type="project" value="UniProtKB-SubCell"/>
</dbReference>
<feature type="domain" description="Flagellar hook protein FlgE D2" evidence="9">
    <location>
        <begin position="193"/>
        <end position="315"/>
    </location>
</feature>
<dbReference type="Pfam" id="PF22692">
    <property type="entry name" value="LlgE_F_G_D1"/>
    <property type="match status" value="1"/>
</dbReference>
<dbReference type="GO" id="GO:0009424">
    <property type="term" value="C:bacterial-type flagellum hook"/>
    <property type="evidence" value="ECO:0007669"/>
    <property type="project" value="TreeGrafter"/>
</dbReference>
<evidence type="ECO:0000256" key="6">
    <source>
        <dbReference type="SAM" id="SignalP"/>
    </source>
</evidence>
<evidence type="ECO:0000259" key="10">
    <source>
        <dbReference type="Pfam" id="PF22692"/>
    </source>
</evidence>
<keyword evidence="14" id="KW-1185">Reference proteome</keyword>
<evidence type="ECO:0000256" key="4">
    <source>
        <dbReference type="ARBA" id="ARBA00023143"/>
    </source>
</evidence>
<dbReference type="InterPro" id="IPR037058">
    <property type="entry name" value="Falgellar_hook_FlgE_sf"/>
</dbReference>
<dbReference type="EMBL" id="QQYZ01000014">
    <property type="protein sequence ID" value="RSY81522.1"/>
    <property type="molecule type" value="Genomic_DNA"/>
</dbReference>